<evidence type="ECO:0000313" key="18">
    <source>
        <dbReference type="EMBL" id="TDL29863.1"/>
    </source>
</evidence>
<keyword evidence="9" id="KW-0999">Mitochondrion inner membrane</keyword>
<evidence type="ECO:0000256" key="13">
    <source>
        <dbReference type="ARBA" id="ARBA00023136"/>
    </source>
</evidence>
<dbReference type="AlphaFoldDB" id="A0A4R5XFI6"/>
<protein>
    <recommendedName>
        <fullName evidence="5">NADH dehydrogenase [ubiquinone] 1 beta subcomplex subunit 9</fullName>
    </recommendedName>
    <alternativeName>
        <fullName evidence="14">Complex I-B22</fullName>
    </alternativeName>
    <alternativeName>
        <fullName evidence="15">NADH-ubiquinone oxidoreductase B22 subunit</fullName>
    </alternativeName>
</protein>
<feature type="region of interest" description="Disordered" evidence="16">
    <location>
        <begin position="74"/>
        <end position="110"/>
    </location>
</feature>
<accession>A0A4R5XFI6</accession>
<dbReference type="VEuPathDB" id="FungiDB:BD410DRAFT_780366"/>
<evidence type="ECO:0000256" key="14">
    <source>
        <dbReference type="ARBA" id="ARBA00030192"/>
    </source>
</evidence>
<dbReference type="InterPro" id="IPR045292">
    <property type="entry name" value="Complex1_LYR_NDUFB9_LYRM3"/>
</dbReference>
<evidence type="ECO:0000256" key="5">
    <source>
        <dbReference type="ARBA" id="ARBA00018684"/>
    </source>
</evidence>
<evidence type="ECO:0000256" key="3">
    <source>
        <dbReference type="ARBA" id="ARBA00009508"/>
    </source>
</evidence>
<keyword evidence="6" id="KW-0813">Transport</keyword>
<keyword evidence="10" id="KW-0249">Electron transport</keyword>
<dbReference type="PANTHER" id="PTHR12868:SF0">
    <property type="entry name" value="NADH DEHYDROGENASE [UBIQUINONE] 1 BETA SUBCOMPLEX SUBUNIT 9"/>
    <property type="match status" value="1"/>
</dbReference>
<dbReference type="STRING" id="50990.A0A4R5XFI6"/>
<feature type="domain" description="Complex 1 LYR protein" evidence="17">
    <location>
        <begin position="14"/>
        <end position="70"/>
    </location>
</feature>
<evidence type="ECO:0000256" key="1">
    <source>
        <dbReference type="ARBA" id="ARBA00002920"/>
    </source>
</evidence>
<proteinExistence type="inferred from homology"/>
<keyword evidence="19" id="KW-1185">Reference proteome</keyword>
<evidence type="ECO:0000256" key="9">
    <source>
        <dbReference type="ARBA" id="ARBA00022792"/>
    </source>
</evidence>
<dbReference type="Proteomes" id="UP000294933">
    <property type="component" value="Unassembled WGS sequence"/>
</dbReference>
<evidence type="ECO:0000256" key="4">
    <source>
        <dbReference type="ARBA" id="ARBA00011790"/>
    </source>
</evidence>
<keyword evidence="7" id="KW-0597">Phosphoprotein</keyword>
<name>A0A4R5XFI6_9AGAM</name>
<evidence type="ECO:0000256" key="11">
    <source>
        <dbReference type="ARBA" id="ARBA00022990"/>
    </source>
</evidence>
<evidence type="ECO:0000256" key="7">
    <source>
        <dbReference type="ARBA" id="ARBA00022553"/>
    </source>
</evidence>
<comment type="function">
    <text evidence="1">Accessory subunit of the mitochondrial membrane respiratory chain NADH dehydrogenase (Complex I), that is believed to be not involved in catalysis. Complex I functions in the transfer of electrons from NADH to the respiratory chain. The immediate electron acceptor for the enzyme is believed to be ubiquinone.</text>
</comment>
<dbReference type="InterPro" id="IPR033034">
    <property type="entry name" value="NDUFB9"/>
</dbReference>
<evidence type="ECO:0000313" key="19">
    <source>
        <dbReference type="Proteomes" id="UP000294933"/>
    </source>
</evidence>
<dbReference type="Pfam" id="PF05347">
    <property type="entry name" value="Complex1_LYR"/>
    <property type="match status" value="1"/>
</dbReference>
<gene>
    <name evidence="18" type="ORF">BD410DRAFT_780366</name>
</gene>
<reference evidence="18 19" key="1">
    <citation type="submission" date="2018-06" db="EMBL/GenBank/DDBJ databases">
        <title>A transcriptomic atlas of mushroom development highlights an independent origin of complex multicellularity.</title>
        <authorList>
            <consortium name="DOE Joint Genome Institute"/>
            <person name="Krizsan K."/>
            <person name="Almasi E."/>
            <person name="Merenyi Z."/>
            <person name="Sahu N."/>
            <person name="Viragh M."/>
            <person name="Koszo T."/>
            <person name="Mondo S."/>
            <person name="Kiss B."/>
            <person name="Balint B."/>
            <person name="Kues U."/>
            <person name="Barry K."/>
            <person name="Hegedus J.C."/>
            <person name="Henrissat B."/>
            <person name="Johnson J."/>
            <person name="Lipzen A."/>
            <person name="Ohm R."/>
            <person name="Nagy I."/>
            <person name="Pangilinan J."/>
            <person name="Yan J."/>
            <person name="Xiong Y."/>
            <person name="Grigoriev I.V."/>
            <person name="Hibbett D.S."/>
            <person name="Nagy L.G."/>
        </authorList>
    </citation>
    <scope>NUCLEOTIDE SEQUENCE [LARGE SCALE GENOMIC DNA]</scope>
    <source>
        <strain evidence="18 19">SZMC22713</strain>
    </source>
</reference>
<keyword evidence="8" id="KW-0679">Respiratory chain</keyword>
<comment type="subunit">
    <text evidence="4">Mammalian complex I is composed of 45 different subunits.</text>
</comment>
<evidence type="ECO:0000256" key="6">
    <source>
        <dbReference type="ARBA" id="ARBA00022448"/>
    </source>
</evidence>
<dbReference type="PANTHER" id="PTHR12868">
    <property type="entry name" value="NADH-UBIQUINONE OXIDOREDUCTASE B22 SUBUNIT"/>
    <property type="match status" value="1"/>
</dbReference>
<dbReference type="InterPro" id="IPR008011">
    <property type="entry name" value="Complex1_LYR_dom"/>
</dbReference>
<dbReference type="OrthoDB" id="13598at2759"/>
<comment type="subcellular location">
    <subcellularLocation>
        <location evidence="2">Mitochondrion inner membrane</location>
        <topology evidence="2">Peripheral membrane protein</topology>
        <orientation evidence="2">Matrix side</orientation>
    </subcellularLocation>
</comment>
<sequence length="110" mass="12969">MSSSPFTSAHRLYVKSLYKRYLKNSLDWTIQRNLWRWKAVQIRAEFERNRNVHDPRALAIILERAENDLAAMKHPDPYIHPASPDGTKWERNVPPVMGPIYDHESEPAHH</sequence>
<evidence type="ECO:0000256" key="16">
    <source>
        <dbReference type="SAM" id="MobiDB-lite"/>
    </source>
</evidence>
<evidence type="ECO:0000259" key="17">
    <source>
        <dbReference type="Pfam" id="PF05347"/>
    </source>
</evidence>
<comment type="similarity">
    <text evidence="3">Belongs to the complex I LYR family.</text>
</comment>
<dbReference type="EMBL" id="ML170156">
    <property type="protein sequence ID" value="TDL29863.1"/>
    <property type="molecule type" value="Genomic_DNA"/>
</dbReference>
<dbReference type="GO" id="GO:0006120">
    <property type="term" value="P:mitochondrial electron transport, NADH to ubiquinone"/>
    <property type="evidence" value="ECO:0007669"/>
    <property type="project" value="InterPro"/>
</dbReference>
<keyword evidence="11" id="KW-0007">Acetylation</keyword>
<evidence type="ECO:0000256" key="8">
    <source>
        <dbReference type="ARBA" id="ARBA00022660"/>
    </source>
</evidence>
<evidence type="ECO:0000256" key="10">
    <source>
        <dbReference type="ARBA" id="ARBA00022982"/>
    </source>
</evidence>
<evidence type="ECO:0000256" key="2">
    <source>
        <dbReference type="ARBA" id="ARBA00004443"/>
    </source>
</evidence>
<keyword evidence="13" id="KW-0472">Membrane</keyword>
<evidence type="ECO:0000256" key="12">
    <source>
        <dbReference type="ARBA" id="ARBA00023128"/>
    </source>
</evidence>
<keyword evidence="12" id="KW-0496">Mitochondrion</keyword>
<dbReference type="CDD" id="cd20263">
    <property type="entry name" value="Complex1_LYR_NDUFB9_LYRM3"/>
    <property type="match status" value="1"/>
</dbReference>
<feature type="compositionally biased region" description="Basic and acidic residues" evidence="16">
    <location>
        <begin position="101"/>
        <end position="110"/>
    </location>
</feature>
<evidence type="ECO:0000256" key="15">
    <source>
        <dbReference type="ARBA" id="ARBA00032528"/>
    </source>
</evidence>
<dbReference type="GO" id="GO:0005743">
    <property type="term" value="C:mitochondrial inner membrane"/>
    <property type="evidence" value="ECO:0007669"/>
    <property type="project" value="UniProtKB-SubCell"/>
</dbReference>
<organism evidence="18 19">
    <name type="scientific">Rickenella mellea</name>
    <dbReference type="NCBI Taxonomy" id="50990"/>
    <lineage>
        <taxon>Eukaryota</taxon>
        <taxon>Fungi</taxon>
        <taxon>Dikarya</taxon>
        <taxon>Basidiomycota</taxon>
        <taxon>Agaricomycotina</taxon>
        <taxon>Agaricomycetes</taxon>
        <taxon>Hymenochaetales</taxon>
        <taxon>Rickenellaceae</taxon>
        <taxon>Rickenella</taxon>
    </lineage>
</organism>
<keyword evidence="18" id="KW-0830">Ubiquinone</keyword>